<dbReference type="EMBL" id="QUNO01000007">
    <property type="protein sequence ID" value="REH46001.1"/>
    <property type="molecule type" value="Genomic_DNA"/>
</dbReference>
<dbReference type="InterPro" id="IPR007805">
    <property type="entry name" value="GvpK"/>
</dbReference>
<evidence type="ECO:0000313" key="4">
    <source>
        <dbReference type="EMBL" id="REH46001.1"/>
    </source>
</evidence>
<keyword evidence="1" id="KW-0304">Gas vesicle</keyword>
<organism evidence="4 5">
    <name type="scientific">Kutzneria buriramensis</name>
    <dbReference type="NCBI Taxonomy" id="1045776"/>
    <lineage>
        <taxon>Bacteria</taxon>
        <taxon>Bacillati</taxon>
        <taxon>Actinomycetota</taxon>
        <taxon>Actinomycetes</taxon>
        <taxon>Pseudonocardiales</taxon>
        <taxon>Pseudonocardiaceae</taxon>
        <taxon>Kutzneria</taxon>
    </lineage>
</organism>
<comment type="subcellular location">
    <subcellularLocation>
        <location evidence="2">Gas vesicle</location>
    </subcellularLocation>
</comment>
<sequence length="76" mass="8587">MTAPPRRFDVDAGRGLGRLVVAVLDILRELIERQVLRRVDAGTLTPDEIERLGRALLELDRQFRELRTIFDDGGSA</sequence>
<dbReference type="OrthoDB" id="5772958at2"/>
<evidence type="ECO:0000313" key="5">
    <source>
        <dbReference type="Proteomes" id="UP000256269"/>
    </source>
</evidence>
<dbReference type="RefSeq" id="WP_116176165.1">
    <property type="nucleotide sequence ID" value="NZ_CP144375.1"/>
</dbReference>
<evidence type="ECO:0000256" key="3">
    <source>
        <dbReference type="ARBA" id="ARBA00035659"/>
    </source>
</evidence>
<comment type="caution">
    <text evidence="4">The sequence shown here is derived from an EMBL/GenBank/DDBJ whole genome shotgun (WGS) entry which is preliminary data.</text>
</comment>
<accession>A0A3E0HHS6</accession>
<reference evidence="4 5" key="1">
    <citation type="submission" date="2018-08" db="EMBL/GenBank/DDBJ databases">
        <title>Genomic Encyclopedia of Archaeal and Bacterial Type Strains, Phase II (KMG-II): from individual species to whole genera.</title>
        <authorList>
            <person name="Goeker M."/>
        </authorList>
    </citation>
    <scope>NUCLEOTIDE SEQUENCE [LARGE SCALE GENOMIC DNA]</scope>
    <source>
        <strain evidence="4 5">DSM 45791</strain>
    </source>
</reference>
<dbReference type="GO" id="GO:0031412">
    <property type="term" value="P:gas vesicle organization"/>
    <property type="evidence" value="ECO:0007669"/>
    <property type="project" value="InterPro"/>
</dbReference>
<evidence type="ECO:0000256" key="1">
    <source>
        <dbReference type="ARBA" id="ARBA00022987"/>
    </source>
</evidence>
<keyword evidence="5" id="KW-1185">Reference proteome</keyword>
<dbReference type="Proteomes" id="UP000256269">
    <property type="component" value="Unassembled WGS sequence"/>
</dbReference>
<evidence type="ECO:0000256" key="2">
    <source>
        <dbReference type="ARBA" id="ARBA00035108"/>
    </source>
</evidence>
<dbReference type="GO" id="GO:0031411">
    <property type="term" value="C:gas vesicle"/>
    <property type="evidence" value="ECO:0007669"/>
    <property type="project" value="UniProtKB-SubCell"/>
</dbReference>
<comment type="similarity">
    <text evidence="3">Belongs to the gas vesicle GvpK family.</text>
</comment>
<dbReference type="PANTHER" id="PTHR40137">
    <property type="entry name" value="PROTEIN GVPK 1"/>
    <property type="match status" value="1"/>
</dbReference>
<proteinExistence type="inferred from homology"/>
<name>A0A3E0HHS6_9PSEU</name>
<dbReference type="AlphaFoldDB" id="A0A3E0HHS6"/>
<dbReference type="Pfam" id="PF05121">
    <property type="entry name" value="GvpK"/>
    <property type="match status" value="1"/>
</dbReference>
<dbReference type="PANTHER" id="PTHR40137:SF2">
    <property type="entry name" value="PROTEIN GVPK 1"/>
    <property type="match status" value="1"/>
</dbReference>
<protein>
    <submittedName>
        <fullName evidence="4">Gas vesicle protein GvpK</fullName>
    </submittedName>
</protein>
<gene>
    <name evidence="4" type="ORF">BCF44_107133</name>
</gene>